<dbReference type="Gene3D" id="3.30.40.10">
    <property type="entry name" value="Zinc/RING finger domain, C3HC4 (zinc finger)"/>
    <property type="match status" value="1"/>
</dbReference>
<keyword evidence="1" id="KW-0479">Metal-binding</keyword>
<feature type="domain" description="RING-type" evidence="5">
    <location>
        <begin position="91"/>
        <end position="130"/>
    </location>
</feature>
<evidence type="ECO:0000259" key="5">
    <source>
        <dbReference type="PROSITE" id="PS50089"/>
    </source>
</evidence>
<evidence type="ECO:0000313" key="6">
    <source>
        <dbReference type="EMBL" id="CAG8569972.1"/>
    </source>
</evidence>
<dbReference type="PROSITE" id="PS50089">
    <property type="entry name" value="ZF_RING_2"/>
    <property type="match status" value="1"/>
</dbReference>
<protein>
    <submittedName>
        <fullName evidence="6">13561_t:CDS:1</fullName>
    </submittedName>
</protein>
<dbReference type="Pfam" id="PF00097">
    <property type="entry name" value="zf-C3HC4"/>
    <property type="match status" value="1"/>
</dbReference>
<dbReference type="SUPFAM" id="SSF57850">
    <property type="entry name" value="RING/U-box"/>
    <property type="match status" value="1"/>
</dbReference>
<evidence type="ECO:0000256" key="4">
    <source>
        <dbReference type="PROSITE-ProRule" id="PRU00175"/>
    </source>
</evidence>
<dbReference type="InterPro" id="IPR013083">
    <property type="entry name" value="Znf_RING/FYVE/PHD"/>
</dbReference>
<dbReference type="InterPro" id="IPR018957">
    <property type="entry name" value="Znf_C3HC4_RING-type"/>
</dbReference>
<dbReference type="PROSITE" id="PS00518">
    <property type="entry name" value="ZF_RING_1"/>
    <property type="match status" value="1"/>
</dbReference>
<evidence type="ECO:0000256" key="2">
    <source>
        <dbReference type="ARBA" id="ARBA00022771"/>
    </source>
</evidence>
<keyword evidence="7" id="KW-1185">Reference proteome</keyword>
<reference evidence="6" key="1">
    <citation type="submission" date="2021-06" db="EMBL/GenBank/DDBJ databases">
        <authorList>
            <person name="Kallberg Y."/>
            <person name="Tangrot J."/>
            <person name="Rosling A."/>
        </authorList>
    </citation>
    <scope>NUCLEOTIDE SEQUENCE</scope>
    <source>
        <strain evidence="6">87-6 pot B 2015</strain>
    </source>
</reference>
<dbReference type="InterPro" id="IPR001841">
    <property type="entry name" value="Znf_RING"/>
</dbReference>
<comment type="caution">
    <text evidence="6">The sequence shown here is derived from an EMBL/GenBank/DDBJ whole genome shotgun (WGS) entry which is preliminary data.</text>
</comment>
<keyword evidence="3" id="KW-0862">Zinc</keyword>
<dbReference type="AlphaFoldDB" id="A0A9N9BLL6"/>
<sequence>MERDQVIREQNFIYYEQDHLVAETFFETFETEGNEKSDDDDSCTAVDSQTCSEELSSALDTFKSSILHYTFSKPSIPTLLDSTEDINTSHCPICLQIYQEQCYLHSCYHTFCISCIRQWLSITPNCPLCKCKVEFLITNVDDSKGTFNKLYLDDTMNNDIKGKMKRQKWILEISNISECDKGISTNNFMETKAIGNRLIVYSENLFPTNVPIKNKIFTFNKYDVERVRPFITRDLKVILSDTYDVVVDEFVLSVISSFYKQNKTKEEIMEKLKPWE</sequence>
<dbReference type="EMBL" id="CAJVPP010001718">
    <property type="protein sequence ID" value="CAG8569972.1"/>
    <property type="molecule type" value="Genomic_DNA"/>
</dbReference>
<keyword evidence="2 4" id="KW-0863">Zinc-finger</keyword>
<dbReference type="Proteomes" id="UP000789375">
    <property type="component" value="Unassembled WGS sequence"/>
</dbReference>
<evidence type="ECO:0000256" key="1">
    <source>
        <dbReference type="ARBA" id="ARBA00022723"/>
    </source>
</evidence>
<accession>A0A9N9BLL6</accession>
<gene>
    <name evidence="6" type="ORF">FMOSSE_LOCUS7403</name>
</gene>
<name>A0A9N9BLL6_FUNMO</name>
<dbReference type="InterPro" id="IPR047126">
    <property type="entry name" value="RNF141-like"/>
</dbReference>
<dbReference type="GO" id="GO:0008270">
    <property type="term" value="F:zinc ion binding"/>
    <property type="evidence" value="ECO:0007669"/>
    <property type="project" value="UniProtKB-KW"/>
</dbReference>
<evidence type="ECO:0000313" key="7">
    <source>
        <dbReference type="Proteomes" id="UP000789375"/>
    </source>
</evidence>
<dbReference type="PANTHER" id="PTHR12109">
    <property type="entry name" value="RING FINGER PROTEIN 141-RELATED"/>
    <property type="match status" value="1"/>
</dbReference>
<dbReference type="SMART" id="SM00184">
    <property type="entry name" value="RING"/>
    <property type="match status" value="1"/>
</dbReference>
<evidence type="ECO:0000256" key="3">
    <source>
        <dbReference type="ARBA" id="ARBA00022833"/>
    </source>
</evidence>
<proteinExistence type="predicted"/>
<dbReference type="InterPro" id="IPR017907">
    <property type="entry name" value="Znf_RING_CS"/>
</dbReference>
<organism evidence="6 7">
    <name type="scientific">Funneliformis mosseae</name>
    <name type="common">Endomycorrhizal fungus</name>
    <name type="synonym">Glomus mosseae</name>
    <dbReference type="NCBI Taxonomy" id="27381"/>
    <lineage>
        <taxon>Eukaryota</taxon>
        <taxon>Fungi</taxon>
        <taxon>Fungi incertae sedis</taxon>
        <taxon>Mucoromycota</taxon>
        <taxon>Glomeromycotina</taxon>
        <taxon>Glomeromycetes</taxon>
        <taxon>Glomerales</taxon>
        <taxon>Glomeraceae</taxon>
        <taxon>Funneliformis</taxon>
    </lineage>
</organism>